<dbReference type="AlphaFoldDB" id="A0AB37CK96"/>
<dbReference type="EMBL" id="CP040803">
    <property type="protein sequence ID" value="QEM31581.1"/>
    <property type="molecule type" value="Genomic_DNA"/>
</dbReference>
<protein>
    <submittedName>
        <fullName evidence="1">Uncharacterized protein</fullName>
    </submittedName>
</protein>
<dbReference type="Proteomes" id="UP000322622">
    <property type="component" value="Plasmid pSAL813"/>
</dbReference>
<sequence>MCAIICSGAYVTKTLAKVLWNKFKSNKEFEATKQTKAKEYAENLLNEADKDPDVILDKDDNIITVDFSQPIRNETISM</sequence>
<organism evidence="1 2">
    <name type="scientific">Streptococcus salivarius</name>
    <dbReference type="NCBI Taxonomy" id="1304"/>
    <lineage>
        <taxon>Bacteria</taxon>
        <taxon>Bacillati</taxon>
        <taxon>Bacillota</taxon>
        <taxon>Bacilli</taxon>
        <taxon>Lactobacillales</taxon>
        <taxon>Streptococcaceae</taxon>
        <taxon>Streptococcus</taxon>
    </lineage>
</organism>
<keyword evidence="1" id="KW-0614">Plasmid</keyword>
<reference evidence="1 2" key="1">
    <citation type="submission" date="2019-06" db="EMBL/GenBank/DDBJ databases">
        <title>Complete genome sequence of Streptococcus salivarius LAB813.</title>
        <authorList>
            <person name="Levesque C.M."/>
            <person name="Gong S.-G."/>
            <person name="Dufour D."/>
            <person name="Barbour A."/>
        </authorList>
    </citation>
    <scope>NUCLEOTIDE SEQUENCE [LARGE SCALE GENOMIC DNA]</scope>
    <source>
        <strain evidence="1 2">LAB813</strain>
        <plasmid evidence="2">psal813</plasmid>
    </source>
</reference>
<geneLocation type="plasmid" evidence="2">
    <name>psal813</name>
</geneLocation>
<name>A0AB37CK96_STRSL</name>
<gene>
    <name evidence="1" type="ORF">FHI56_00710</name>
</gene>
<evidence type="ECO:0000313" key="1">
    <source>
        <dbReference type="EMBL" id="QEM31581.1"/>
    </source>
</evidence>
<evidence type="ECO:0000313" key="2">
    <source>
        <dbReference type="Proteomes" id="UP000322622"/>
    </source>
</evidence>
<proteinExistence type="predicted"/>
<accession>A0AB37CK96</accession>